<accession>A0A1M5F1A8</accession>
<dbReference type="PANTHER" id="PTHR48207">
    <property type="entry name" value="SUCCINATE--HYDROXYMETHYLGLUTARATE COA-TRANSFERASE"/>
    <property type="match status" value="1"/>
</dbReference>
<dbReference type="STRING" id="1121391.SAMN02745206_02781"/>
<name>A0A1M5F1A8_9BACT</name>
<dbReference type="InterPro" id="IPR003673">
    <property type="entry name" value="CoA-Trfase_fam_III"/>
</dbReference>
<dbReference type="PANTHER" id="PTHR48207:SF3">
    <property type="entry name" value="SUCCINATE--HYDROXYMETHYLGLUTARATE COA-TRANSFERASE"/>
    <property type="match status" value="1"/>
</dbReference>
<dbReference type="Proteomes" id="UP000184076">
    <property type="component" value="Unassembled WGS sequence"/>
</dbReference>
<dbReference type="SUPFAM" id="SSF89796">
    <property type="entry name" value="CoA-transferase family III (CaiB/BaiF)"/>
    <property type="match status" value="1"/>
</dbReference>
<protein>
    <submittedName>
        <fullName evidence="2">Crotonobetainyl-CoA:carnitine CoA-transferase CaiB</fullName>
    </submittedName>
</protein>
<evidence type="ECO:0000313" key="3">
    <source>
        <dbReference type="Proteomes" id="UP000184076"/>
    </source>
</evidence>
<evidence type="ECO:0000256" key="1">
    <source>
        <dbReference type="ARBA" id="ARBA00022679"/>
    </source>
</evidence>
<dbReference type="InterPro" id="IPR023606">
    <property type="entry name" value="CoA-Trfase_III_dom_1_sf"/>
</dbReference>
<dbReference type="OrthoDB" id="9781472at2"/>
<keyword evidence="3" id="KW-1185">Reference proteome</keyword>
<evidence type="ECO:0000313" key="2">
    <source>
        <dbReference type="EMBL" id="SHF85021.1"/>
    </source>
</evidence>
<gene>
    <name evidence="2" type="ORF">SAMN02745206_02781</name>
</gene>
<dbReference type="Gene3D" id="3.30.1540.10">
    <property type="entry name" value="formyl-coa transferase, domain 3"/>
    <property type="match status" value="1"/>
</dbReference>
<dbReference type="InterPro" id="IPR050483">
    <property type="entry name" value="CoA-transferase_III_domain"/>
</dbReference>
<dbReference type="GO" id="GO:0008410">
    <property type="term" value="F:CoA-transferase activity"/>
    <property type="evidence" value="ECO:0007669"/>
    <property type="project" value="TreeGrafter"/>
</dbReference>
<reference evidence="3" key="1">
    <citation type="submission" date="2016-11" db="EMBL/GenBank/DDBJ databases">
        <authorList>
            <person name="Varghese N."/>
            <person name="Submissions S."/>
        </authorList>
    </citation>
    <scope>NUCLEOTIDE SEQUENCE [LARGE SCALE GENOMIC DNA]</scope>
    <source>
        <strain evidence="3">DSM 9756</strain>
    </source>
</reference>
<organism evidence="2 3">
    <name type="scientific">Desulfacinum infernum DSM 9756</name>
    <dbReference type="NCBI Taxonomy" id="1121391"/>
    <lineage>
        <taxon>Bacteria</taxon>
        <taxon>Pseudomonadati</taxon>
        <taxon>Thermodesulfobacteriota</taxon>
        <taxon>Syntrophobacteria</taxon>
        <taxon>Syntrophobacterales</taxon>
        <taxon>Syntrophobacteraceae</taxon>
        <taxon>Desulfacinum</taxon>
    </lineage>
</organism>
<proteinExistence type="predicted"/>
<dbReference type="RefSeq" id="WP_073040484.1">
    <property type="nucleotide sequence ID" value="NZ_FQVB01000029.1"/>
</dbReference>
<keyword evidence="1 2" id="KW-0808">Transferase</keyword>
<dbReference type="AlphaFoldDB" id="A0A1M5F1A8"/>
<dbReference type="Gene3D" id="3.40.50.10540">
    <property type="entry name" value="Crotonobetainyl-coa:carnitine coa-transferase, domain 1"/>
    <property type="match status" value="1"/>
</dbReference>
<dbReference type="InterPro" id="IPR044855">
    <property type="entry name" value="CoA-Trfase_III_dom3_sf"/>
</dbReference>
<dbReference type="EMBL" id="FQVB01000029">
    <property type="protein sequence ID" value="SHF85021.1"/>
    <property type="molecule type" value="Genomic_DNA"/>
</dbReference>
<sequence length="447" mass="50255">MAREEYFKWAESLLDPSKTFDKPEALADIKIVELCTLILGPSLPSYLSELGATVFKVELPGMGDTMRSLTPFAKFFNGAALGWLKEARNKYHLAIDVRVPEGVELFKELVKRADVVVENLRAGTMDRWGIGYRQLREINPGLIYIALNGFGQWGPYLERPSYDAIAQSESGMAWISGFPDQLPMKAGIWLADYYGGLVGAVGVLAALAYRDKTGKGQFIEYSQAENLMRAMDWTWLYQHFTGKMRERYGNRDVSICPADIVPDKDGQMVAIGAATDQQFQGLCQAMGKPELAQDPRFATHLERLKEENAVELLSMIRAWVAEKTYAEIDELAGKYGFGAHKVANGKDHFEDEHLRARNFTYYVDDPIYGELYEEGIAPKLSETPGRIKWAGKPVGFDNEYVLKRFLGLKTKKIKYLKEKNVIGKWVDVPPGRKPPEGWDGKSGVLLV</sequence>
<dbReference type="Pfam" id="PF02515">
    <property type="entry name" value="CoA_transf_3"/>
    <property type="match status" value="1"/>
</dbReference>